<evidence type="ECO:0000259" key="1">
    <source>
        <dbReference type="Pfam" id="PF13968"/>
    </source>
</evidence>
<sequence>MGVSGAVLWWEDWQLRILVLCSLLIQYFLLPRSRGDGEGGSRLLEVLWAPVLLMHLGGQDGITAYNIEDNELWTRHILTSVSQVIVAVYVFWKSWSGNDMRLLQATILLFIVGILKCFEKPLALNRASINSLVSSGDPVWRSMNTQKLKINPLEDFTDKATDPAEENSYLFGPATPVDFSPHKHQ</sequence>
<dbReference type="Gramene" id="TRITD3Bv1G077680.1">
    <property type="protein sequence ID" value="TRITD3Bv1G077680.1"/>
    <property type="gene ID" value="TRITD3Bv1G077680"/>
</dbReference>
<gene>
    <name evidence="2" type="ORF">TRITD_3Bv1G077680</name>
</gene>
<organism evidence="2 3">
    <name type="scientific">Triticum turgidum subsp. durum</name>
    <name type="common">Durum wheat</name>
    <name type="synonym">Triticum durum</name>
    <dbReference type="NCBI Taxonomy" id="4567"/>
    <lineage>
        <taxon>Eukaryota</taxon>
        <taxon>Viridiplantae</taxon>
        <taxon>Streptophyta</taxon>
        <taxon>Embryophyta</taxon>
        <taxon>Tracheophyta</taxon>
        <taxon>Spermatophyta</taxon>
        <taxon>Magnoliopsida</taxon>
        <taxon>Liliopsida</taxon>
        <taxon>Poales</taxon>
        <taxon>Poaceae</taxon>
        <taxon>BOP clade</taxon>
        <taxon>Pooideae</taxon>
        <taxon>Triticodae</taxon>
        <taxon>Triticeae</taxon>
        <taxon>Triticinae</taxon>
        <taxon>Triticum</taxon>
    </lineage>
</organism>
<evidence type="ECO:0000313" key="2">
    <source>
        <dbReference type="EMBL" id="VAH75339.1"/>
    </source>
</evidence>
<accession>A0A9R1QE07</accession>
<dbReference type="AlphaFoldDB" id="A0A9R1QE07"/>
<dbReference type="PANTHER" id="PTHR31325">
    <property type="entry name" value="OS01G0798800 PROTEIN-RELATED"/>
    <property type="match status" value="1"/>
</dbReference>
<dbReference type="Proteomes" id="UP000324705">
    <property type="component" value="Chromosome 3B"/>
</dbReference>
<dbReference type="OMA" id="VWRSMNT"/>
<keyword evidence="3" id="KW-1185">Reference proteome</keyword>
<proteinExistence type="predicted"/>
<dbReference type="Pfam" id="PF13968">
    <property type="entry name" value="DUF4220"/>
    <property type="match status" value="1"/>
</dbReference>
<reference evidence="2 3" key="1">
    <citation type="submission" date="2017-09" db="EMBL/GenBank/DDBJ databases">
        <authorList>
            <consortium name="International Durum Wheat Genome Sequencing Consortium (IDWGSC)"/>
            <person name="Milanesi L."/>
        </authorList>
    </citation>
    <scope>NUCLEOTIDE SEQUENCE [LARGE SCALE GENOMIC DNA]</scope>
    <source>
        <strain evidence="3">cv. Svevo</strain>
    </source>
</reference>
<protein>
    <recommendedName>
        <fullName evidence="1">DUF4220 domain-containing protein</fullName>
    </recommendedName>
</protein>
<feature type="domain" description="DUF4220" evidence="1">
    <location>
        <begin position="44"/>
        <end position="147"/>
    </location>
</feature>
<dbReference type="InterPro" id="IPR025315">
    <property type="entry name" value="DUF4220"/>
</dbReference>
<dbReference type="EMBL" id="LT934116">
    <property type="protein sequence ID" value="VAH75339.1"/>
    <property type="molecule type" value="Genomic_DNA"/>
</dbReference>
<evidence type="ECO:0000313" key="3">
    <source>
        <dbReference type="Proteomes" id="UP000324705"/>
    </source>
</evidence>
<name>A0A9R1QE07_TRITD</name>